<protein>
    <submittedName>
        <fullName evidence="1">Phage tail assembly protein</fullName>
    </submittedName>
</protein>
<evidence type="ECO:0000313" key="1">
    <source>
        <dbReference type="EMBL" id="NES11271.1"/>
    </source>
</evidence>
<comment type="caution">
    <text evidence="1">The sequence shown here is derived from an EMBL/GenBank/DDBJ whole genome shotgun (WGS) entry which is preliminary data.</text>
</comment>
<dbReference type="RefSeq" id="WP_163938745.1">
    <property type="nucleotide sequence ID" value="NZ_BMQU01000011.1"/>
</dbReference>
<dbReference type="Proteomes" id="UP000471751">
    <property type="component" value="Unassembled WGS sequence"/>
</dbReference>
<dbReference type="AlphaFoldDB" id="A0A6I5RV18"/>
<name>A0A6I5RV18_9PSED</name>
<dbReference type="Pfam" id="PF10109">
    <property type="entry name" value="Phage_TAC_7"/>
    <property type="match status" value="1"/>
</dbReference>
<organism evidence="1 2">
    <name type="scientific">Pseudomonas laurentiana</name>
    <dbReference type="NCBI Taxonomy" id="2364649"/>
    <lineage>
        <taxon>Bacteria</taxon>
        <taxon>Pseudomonadati</taxon>
        <taxon>Pseudomonadota</taxon>
        <taxon>Gammaproteobacteria</taxon>
        <taxon>Pseudomonadales</taxon>
        <taxon>Pseudomonadaceae</taxon>
        <taxon>Pseudomonas</taxon>
    </lineage>
</organism>
<accession>A0A6I5RV18</accession>
<proteinExistence type="predicted"/>
<dbReference type="InterPro" id="IPR019289">
    <property type="entry name" value="Phage_tail_E/E"/>
</dbReference>
<evidence type="ECO:0000313" key="2">
    <source>
        <dbReference type="Proteomes" id="UP000471751"/>
    </source>
</evidence>
<dbReference type="EMBL" id="JAAHBT010000227">
    <property type="protein sequence ID" value="NES11271.1"/>
    <property type="molecule type" value="Genomic_DNA"/>
</dbReference>
<sequence length="100" mass="11158">MSKKVPVPSWLNITEDGVIVTLRKPIVIDGVTVDKLTMREPTVRDIRAASAMANGDDEVRELNLLSSLTQVGQSALDSIGLRNYKRLQEGYFRVVEDDEL</sequence>
<keyword evidence="2" id="KW-1185">Reference proteome</keyword>
<gene>
    <name evidence="1" type="ORF">G3O07_18460</name>
</gene>
<reference evidence="1 2" key="1">
    <citation type="submission" date="2020-02" db="EMBL/GenBank/DDBJ databases">
        <title>Broccoli isolated Pseudomonas sp.</title>
        <authorList>
            <person name="Fujikawa T."/>
            <person name="Sawada H."/>
        </authorList>
    </citation>
    <scope>NUCLEOTIDE SEQUENCE [LARGE SCALE GENOMIC DNA]</scope>
    <source>
        <strain evidence="1 2">JCM 32154</strain>
    </source>
</reference>